<comment type="caution">
    <text evidence="1">The sequence shown here is derived from an EMBL/GenBank/DDBJ whole genome shotgun (WGS) entry which is preliminary data.</text>
</comment>
<keyword evidence="2" id="KW-1185">Reference proteome</keyword>
<gene>
    <name evidence="1" type="ORF">PENTCL1PPCAC_26170</name>
</gene>
<organism evidence="1 2">
    <name type="scientific">Pristionchus entomophagus</name>
    <dbReference type="NCBI Taxonomy" id="358040"/>
    <lineage>
        <taxon>Eukaryota</taxon>
        <taxon>Metazoa</taxon>
        <taxon>Ecdysozoa</taxon>
        <taxon>Nematoda</taxon>
        <taxon>Chromadorea</taxon>
        <taxon>Rhabditida</taxon>
        <taxon>Rhabditina</taxon>
        <taxon>Diplogasteromorpha</taxon>
        <taxon>Diplogasteroidea</taxon>
        <taxon>Neodiplogasteridae</taxon>
        <taxon>Pristionchus</taxon>
    </lineage>
</organism>
<accession>A0AAV5UC13</accession>
<proteinExistence type="predicted"/>
<feature type="non-terminal residue" evidence="1">
    <location>
        <position position="1"/>
    </location>
</feature>
<dbReference type="AlphaFoldDB" id="A0AAV5UC13"/>
<dbReference type="EMBL" id="BTSX01000006">
    <property type="protein sequence ID" value="GMT03996.1"/>
    <property type="molecule type" value="Genomic_DNA"/>
</dbReference>
<dbReference type="Proteomes" id="UP001432027">
    <property type="component" value="Unassembled WGS sequence"/>
</dbReference>
<sequence>GRDCDRSSISGSSWPSADCTATCANGENLELMGKFKSLSEYGGVKATGDVYIICNCSSRRVFLLHGAKGLKDA</sequence>
<protein>
    <submittedName>
        <fullName evidence="1">Uncharacterized protein</fullName>
    </submittedName>
</protein>
<name>A0AAV5UC13_9BILA</name>
<reference evidence="1" key="1">
    <citation type="submission" date="2023-10" db="EMBL/GenBank/DDBJ databases">
        <title>Genome assembly of Pristionchus species.</title>
        <authorList>
            <person name="Yoshida K."/>
            <person name="Sommer R.J."/>
        </authorList>
    </citation>
    <scope>NUCLEOTIDE SEQUENCE</scope>
    <source>
        <strain evidence="1">RS0144</strain>
    </source>
</reference>
<evidence type="ECO:0000313" key="1">
    <source>
        <dbReference type="EMBL" id="GMT03996.1"/>
    </source>
</evidence>
<evidence type="ECO:0000313" key="2">
    <source>
        <dbReference type="Proteomes" id="UP001432027"/>
    </source>
</evidence>